<name>A0ABQ0C2E8_9FIRM</name>
<gene>
    <name evidence="1" type="ORF">K340107D12_57660</name>
</gene>
<dbReference type="RefSeq" id="WP_390425596.1">
    <property type="nucleotide sequence ID" value="NZ_BAABZQ010000001.1"/>
</dbReference>
<dbReference type="EMBL" id="BAABZQ010000001">
    <property type="protein sequence ID" value="GAA6502950.1"/>
    <property type="molecule type" value="Genomic_DNA"/>
</dbReference>
<dbReference type="Pfam" id="PF03837">
    <property type="entry name" value="RecT"/>
    <property type="match status" value="1"/>
</dbReference>
<proteinExistence type="predicted"/>
<protein>
    <recommendedName>
        <fullName evidence="3">Recombinase RecT</fullName>
    </recommendedName>
</protein>
<dbReference type="Proteomes" id="UP001600941">
    <property type="component" value="Unassembled WGS sequence"/>
</dbReference>
<dbReference type="InterPro" id="IPR018330">
    <property type="entry name" value="RecT_fam"/>
</dbReference>
<evidence type="ECO:0008006" key="3">
    <source>
        <dbReference type="Google" id="ProtNLM"/>
    </source>
</evidence>
<reference evidence="1 2" key="1">
    <citation type="submission" date="2024-04" db="EMBL/GenBank/DDBJ databases">
        <title>Defined microbial consortia suppress multidrug-resistant proinflammatory Enterobacteriaceae via ecological control.</title>
        <authorList>
            <person name="Furuichi M."/>
            <person name="Kawaguchi T."/>
            <person name="Pust M."/>
            <person name="Yasuma K."/>
            <person name="Plichta D."/>
            <person name="Hasegawa N."/>
            <person name="Ohya T."/>
            <person name="Bhattarai S."/>
            <person name="Sasajima S."/>
            <person name="Aoto Y."/>
            <person name="Tuganbaev T."/>
            <person name="Yaginuma M."/>
            <person name="Ueda M."/>
            <person name="Okahashi N."/>
            <person name="Amafuji K."/>
            <person name="Kiridooshi Y."/>
            <person name="Sugita K."/>
            <person name="Strazar M."/>
            <person name="Skelly A."/>
            <person name="Suda W."/>
            <person name="Hattori M."/>
            <person name="Nakamoto N."/>
            <person name="Caballero S."/>
            <person name="Norman J."/>
            <person name="Olle B."/>
            <person name="Tanoue T."/>
            <person name="Arita M."/>
            <person name="Bucci V."/>
            <person name="Atarashi K."/>
            <person name="Xavier R."/>
            <person name="Honda K."/>
        </authorList>
    </citation>
    <scope>NUCLEOTIDE SEQUENCE [LARGE SCALE GENOMIC DNA]</scope>
    <source>
        <strain evidence="2">k34-0107-D12</strain>
    </source>
</reference>
<comment type="caution">
    <text evidence="1">The sequence shown here is derived from an EMBL/GenBank/DDBJ whole genome shotgun (WGS) entry which is preliminary data.</text>
</comment>
<accession>A0ABQ0C2E8</accession>
<sequence>MEEIIVQQNHEIANPFSDSDSFKKIFDIGKMFASSTLVPQSYQGKPMDCTIAVDMANRMGVSPMMVMQNLYVVQGKPQWSGQACMSMIRASGEFKNVRPVYTGTKGDDTWGCYIQAEYKETGEIVRGTEVTIAMAKAEQWYAKSGSKWKTMPEQMLAYRAAAFFARVYIPNALMGVHVEGEAEDITKSTVHEKTENPFDIPPKLKQKQRRCSNDFDIRKLLQSGSKPGISLGEPV</sequence>
<evidence type="ECO:0000313" key="1">
    <source>
        <dbReference type="EMBL" id="GAA6502950.1"/>
    </source>
</evidence>
<organism evidence="1 2">
    <name type="scientific">Blautia parvula</name>
    <dbReference type="NCBI Taxonomy" id="2877527"/>
    <lineage>
        <taxon>Bacteria</taxon>
        <taxon>Bacillati</taxon>
        <taxon>Bacillota</taxon>
        <taxon>Clostridia</taxon>
        <taxon>Lachnospirales</taxon>
        <taxon>Lachnospiraceae</taxon>
        <taxon>Blautia</taxon>
    </lineage>
</organism>
<keyword evidence="2" id="KW-1185">Reference proteome</keyword>
<evidence type="ECO:0000313" key="2">
    <source>
        <dbReference type="Proteomes" id="UP001600941"/>
    </source>
</evidence>